<name>A0A8T1N9P2_CARIL</name>
<sequence length="103" mass="12230">MDNMLHIESAKMLEQMEYTNLKGKKGVLYKLSEPAICFDGFKSIFKKLHFYPNVKRKQRLSWKQIMKQQTANERTLTLYQLNKLSQSMKDRKKHTSSSRALNM</sequence>
<comment type="caution">
    <text evidence="1">The sequence shown here is derived from an EMBL/GenBank/DDBJ whole genome shotgun (WGS) entry which is preliminary data.</text>
</comment>
<evidence type="ECO:0000313" key="1">
    <source>
        <dbReference type="EMBL" id="KAG6625513.1"/>
    </source>
</evidence>
<reference evidence="1" key="1">
    <citation type="submission" date="2020-12" db="EMBL/GenBank/DDBJ databases">
        <title>WGS assembly of Carya illinoinensis cv. Pawnee.</title>
        <authorList>
            <person name="Platts A."/>
            <person name="Shu S."/>
            <person name="Wright S."/>
            <person name="Barry K."/>
            <person name="Edger P."/>
            <person name="Pires J.C."/>
            <person name="Schmutz J."/>
        </authorList>
    </citation>
    <scope>NUCLEOTIDE SEQUENCE</scope>
    <source>
        <tissue evidence="1">Leaf</tissue>
    </source>
</reference>
<keyword evidence="2" id="KW-1185">Reference proteome</keyword>
<evidence type="ECO:0000313" key="2">
    <source>
        <dbReference type="Proteomes" id="UP000811609"/>
    </source>
</evidence>
<dbReference type="AlphaFoldDB" id="A0A8T1N9P2"/>
<organism evidence="1 2">
    <name type="scientific">Carya illinoinensis</name>
    <name type="common">Pecan</name>
    <dbReference type="NCBI Taxonomy" id="32201"/>
    <lineage>
        <taxon>Eukaryota</taxon>
        <taxon>Viridiplantae</taxon>
        <taxon>Streptophyta</taxon>
        <taxon>Embryophyta</taxon>
        <taxon>Tracheophyta</taxon>
        <taxon>Spermatophyta</taxon>
        <taxon>Magnoliopsida</taxon>
        <taxon>eudicotyledons</taxon>
        <taxon>Gunneridae</taxon>
        <taxon>Pentapetalae</taxon>
        <taxon>rosids</taxon>
        <taxon>fabids</taxon>
        <taxon>Fagales</taxon>
        <taxon>Juglandaceae</taxon>
        <taxon>Carya</taxon>
    </lineage>
</organism>
<accession>A0A8T1N9P2</accession>
<dbReference type="Proteomes" id="UP000811609">
    <property type="component" value="Chromosome 16"/>
</dbReference>
<protein>
    <submittedName>
        <fullName evidence="1">Uncharacterized protein</fullName>
    </submittedName>
</protein>
<dbReference type="EMBL" id="CM031824">
    <property type="protein sequence ID" value="KAG6625513.1"/>
    <property type="molecule type" value="Genomic_DNA"/>
</dbReference>
<proteinExistence type="predicted"/>
<gene>
    <name evidence="1" type="ORF">CIPAW_16G102300</name>
</gene>